<name>A0AAN8F992_9EURO</name>
<dbReference type="AlphaFoldDB" id="A0AAN8F992"/>
<organism evidence="1 2">
    <name type="scientific">Knufia fluminis</name>
    <dbReference type="NCBI Taxonomy" id="191047"/>
    <lineage>
        <taxon>Eukaryota</taxon>
        <taxon>Fungi</taxon>
        <taxon>Dikarya</taxon>
        <taxon>Ascomycota</taxon>
        <taxon>Pezizomycotina</taxon>
        <taxon>Eurotiomycetes</taxon>
        <taxon>Chaetothyriomycetidae</taxon>
        <taxon>Chaetothyriales</taxon>
        <taxon>Trichomeriaceae</taxon>
        <taxon>Knufia</taxon>
    </lineage>
</organism>
<comment type="caution">
    <text evidence="1">The sequence shown here is derived from an EMBL/GenBank/DDBJ whole genome shotgun (WGS) entry which is preliminary data.</text>
</comment>
<sequence>MANQTQPTMARDINPQPFRFLNLPLEIQIKIFELMVQPWSITASLAGHPPQIPQPRLAGPTNHKLLLVSRHFYLQYRTLLQKTFTGELNLPQARYCDLSGYTFDQTFLRWSEGIKTINSTMDFDSINRWEYLPLLQKNMLPWACLKEVKKINFTAVIIHDHMLLGTDLGQAMLFEVDLFDLLRGNRHALLRDAFEHSPLVEEVRRSYDLPPSTTLAFSFWIDMRVWWGSTFVHYQFPGDILRVTFEVPWSFFTVERDDLREPINIQMSFAYSQWFVDAVLEATSMYWFVQTADRDDVPAEAEARSLSVPEIAGVNADLADAALWWPEMVWMEEVRQWIAEEAANWT</sequence>
<evidence type="ECO:0000313" key="2">
    <source>
        <dbReference type="Proteomes" id="UP001316803"/>
    </source>
</evidence>
<reference evidence="1 2" key="1">
    <citation type="submission" date="2022-12" db="EMBL/GenBank/DDBJ databases">
        <title>Genomic features and morphological characterization of a novel Knufia sp. strain isolated from spacecraft assembly facility.</title>
        <authorList>
            <person name="Teixeira M."/>
            <person name="Chander A.M."/>
            <person name="Stajich J.E."/>
            <person name="Venkateswaran K."/>
        </authorList>
    </citation>
    <scope>NUCLEOTIDE SEQUENCE [LARGE SCALE GENOMIC DNA]</scope>
    <source>
        <strain evidence="1 2">FJI-L2-BK-P2</strain>
    </source>
</reference>
<protein>
    <submittedName>
        <fullName evidence="1">Uncharacterized protein</fullName>
    </submittedName>
</protein>
<keyword evidence="2" id="KW-1185">Reference proteome</keyword>
<gene>
    <name evidence="1" type="ORF">OHC33_005025</name>
</gene>
<dbReference type="Proteomes" id="UP001316803">
    <property type="component" value="Unassembled WGS sequence"/>
</dbReference>
<dbReference type="EMBL" id="JAKLMC020000010">
    <property type="protein sequence ID" value="KAK5953756.1"/>
    <property type="molecule type" value="Genomic_DNA"/>
</dbReference>
<proteinExistence type="predicted"/>
<evidence type="ECO:0000313" key="1">
    <source>
        <dbReference type="EMBL" id="KAK5953756.1"/>
    </source>
</evidence>
<accession>A0AAN8F992</accession>